<dbReference type="SUPFAM" id="SSF53448">
    <property type="entry name" value="Nucleotide-diphospho-sugar transferases"/>
    <property type="match status" value="1"/>
</dbReference>
<dbReference type="AlphaFoldDB" id="A0A1I8FX98"/>
<dbReference type="GO" id="GO:0051999">
    <property type="term" value="P:mannosyl-inositol phosphorylceramide biosynthetic process"/>
    <property type="evidence" value="ECO:0007669"/>
    <property type="project" value="TreeGrafter"/>
</dbReference>
<proteinExistence type="predicted"/>
<accession>A0A1I8FX98</accession>
<dbReference type="PANTHER" id="PTHR32385:SF15">
    <property type="entry name" value="INOSITOL PHOSPHOCERAMIDE MANNOSYLTRANSFERASE 1"/>
    <property type="match status" value="1"/>
</dbReference>
<keyword evidence="3" id="KW-1185">Reference proteome</keyword>
<keyword evidence="2" id="KW-0472">Membrane</keyword>
<dbReference type="InterPro" id="IPR029044">
    <property type="entry name" value="Nucleotide-diphossugar_trans"/>
</dbReference>
<protein>
    <submittedName>
        <fullName evidence="4">Glycosyltransferase family 32 protein</fullName>
    </submittedName>
</protein>
<reference evidence="4" key="1">
    <citation type="submission" date="2016-11" db="UniProtKB">
        <authorList>
            <consortium name="WormBaseParasite"/>
        </authorList>
    </citation>
    <scope>IDENTIFICATION</scope>
</reference>
<dbReference type="GO" id="GO:0000030">
    <property type="term" value="F:mannosyltransferase activity"/>
    <property type="evidence" value="ECO:0007669"/>
    <property type="project" value="TreeGrafter"/>
</dbReference>
<name>A0A1I8FX98_9PLAT</name>
<keyword evidence="1" id="KW-0808">Transferase</keyword>
<dbReference type="InterPro" id="IPR051706">
    <property type="entry name" value="Glycosyltransferase_domain"/>
</dbReference>
<dbReference type="PANTHER" id="PTHR32385">
    <property type="entry name" value="MANNOSYL PHOSPHORYLINOSITOL CERAMIDE SYNTHASE"/>
    <property type="match status" value="1"/>
</dbReference>
<dbReference type="Pfam" id="PF04488">
    <property type="entry name" value="Gly_transf_sug"/>
    <property type="match status" value="1"/>
</dbReference>
<keyword evidence="2" id="KW-1133">Transmembrane helix</keyword>
<sequence length="265" mass="30682">MTRHFSNVGIYWQRTVLLALVFICTVLIIYQIDPSYDLNDSKVEFYEDFGDKASKKEVLINSDSENKENSLDLPVEAEKVPEPTPNAGWQYYMWRDQDRDAFLEIRYPHHADWFSKLSSRQQQDQLFRFFVLQVYGGIYLDTDMECLKPMESLLTNISLFVGAERPELSKIVRNVDQSADITAVAGAPDNLPSDATPSEQQGFEKKRQGCIELRQKNWTLLELSEDTLAVHRYSNLNLANSNENLFNLTQQYPDRVTFYRTVGVI</sequence>
<evidence type="ECO:0000313" key="4">
    <source>
        <dbReference type="WBParaSite" id="maker-uti_cns_0000205-snap-gene-2.25-mRNA-1"/>
    </source>
</evidence>
<evidence type="ECO:0000313" key="3">
    <source>
        <dbReference type="Proteomes" id="UP000095280"/>
    </source>
</evidence>
<dbReference type="InterPro" id="IPR007577">
    <property type="entry name" value="GlycoTrfase_DXD_sugar-bd_CS"/>
</dbReference>
<dbReference type="Proteomes" id="UP000095280">
    <property type="component" value="Unplaced"/>
</dbReference>
<keyword evidence="2" id="KW-0812">Transmembrane</keyword>
<organism evidence="3 4">
    <name type="scientific">Macrostomum lignano</name>
    <dbReference type="NCBI Taxonomy" id="282301"/>
    <lineage>
        <taxon>Eukaryota</taxon>
        <taxon>Metazoa</taxon>
        <taxon>Spiralia</taxon>
        <taxon>Lophotrochozoa</taxon>
        <taxon>Platyhelminthes</taxon>
        <taxon>Rhabditophora</taxon>
        <taxon>Macrostomorpha</taxon>
        <taxon>Macrostomida</taxon>
        <taxon>Macrostomidae</taxon>
        <taxon>Macrostomum</taxon>
    </lineage>
</organism>
<evidence type="ECO:0000256" key="2">
    <source>
        <dbReference type="SAM" id="Phobius"/>
    </source>
</evidence>
<dbReference type="Gene3D" id="3.90.550.20">
    <property type="match status" value="1"/>
</dbReference>
<evidence type="ECO:0000256" key="1">
    <source>
        <dbReference type="ARBA" id="ARBA00022679"/>
    </source>
</evidence>
<dbReference type="WBParaSite" id="maker-uti_cns_0000205-snap-gene-2.25-mRNA-1">
    <property type="protein sequence ID" value="maker-uti_cns_0000205-snap-gene-2.25-mRNA-1"/>
    <property type="gene ID" value="maker-uti_cns_0000205-snap-gene-2.25"/>
</dbReference>
<feature type="transmembrane region" description="Helical" evidence="2">
    <location>
        <begin position="12"/>
        <end position="32"/>
    </location>
</feature>
<dbReference type="GO" id="GO:0016020">
    <property type="term" value="C:membrane"/>
    <property type="evidence" value="ECO:0007669"/>
    <property type="project" value="GOC"/>
</dbReference>